<evidence type="ECO:0000256" key="10">
    <source>
        <dbReference type="ARBA" id="ARBA00023180"/>
    </source>
</evidence>
<dbReference type="GO" id="GO:0002376">
    <property type="term" value="P:immune system process"/>
    <property type="evidence" value="ECO:0007669"/>
    <property type="project" value="UniProtKB-ARBA"/>
</dbReference>
<dbReference type="CDD" id="cd02248">
    <property type="entry name" value="Peptidase_C1A"/>
    <property type="match status" value="1"/>
</dbReference>
<keyword evidence="7" id="KW-0788">Thiol protease</keyword>
<dbReference type="GO" id="GO:0004197">
    <property type="term" value="F:cysteine-type endopeptidase activity"/>
    <property type="evidence" value="ECO:0007669"/>
    <property type="project" value="UniProtKB-EC"/>
</dbReference>
<keyword evidence="5 16" id="KW-0732">Signal</keyword>
<dbReference type="Pfam" id="PF00112">
    <property type="entry name" value="Peptidase_C1"/>
    <property type="match status" value="1"/>
</dbReference>
<dbReference type="PROSITE" id="PS00139">
    <property type="entry name" value="THIOL_PROTEASE_CYS"/>
    <property type="match status" value="1"/>
</dbReference>
<dbReference type="GO" id="GO:0005764">
    <property type="term" value="C:lysosome"/>
    <property type="evidence" value="ECO:0007669"/>
    <property type="project" value="UniProtKB-SubCell"/>
</dbReference>
<protein>
    <recommendedName>
        <fullName evidence="15">Cathepsin F</fullName>
        <ecNumber evidence="14">3.4.22.41</ecNumber>
    </recommendedName>
</protein>
<dbReference type="InterPro" id="IPR046350">
    <property type="entry name" value="Cystatin_sf"/>
</dbReference>
<dbReference type="PRINTS" id="PR00705">
    <property type="entry name" value="PAPAIN"/>
</dbReference>
<dbReference type="EMBL" id="JAUCMX010000009">
    <property type="protein sequence ID" value="KAK3535173.1"/>
    <property type="molecule type" value="Genomic_DNA"/>
</dbReference>
<evidence type="ECO:0000256" key="12">
    <source>
        <dbReference type="ARBA" id="ARBA00051618"/>
    </source>
</evidence>
<comment type="similarity">
    <text evidence="2">Belongs to the peptidase C1 family.</text>
</comment>
<dbReference type="PROSITE" id="PS00639">
    <property type="entry name" value="THIOL_PROTEASE_HIS"/>
    <property type="match status" value="1"/>
</dbReference>
<evidence type="ECO:0000256" key="7">
    <source>
        <dbReference type="ARBA" id="ARBA00022807"/>
    </source>
</evidence>
<dbReference type="GO" id="GO:0004869">
    <property type="term" value="F:cysteine-type endopeptidase inhibitor activity"/>
    <property type="evidence" value="ECO:0007669"/>
    <property type="project" value="InterPro"/>
</dbReference>
<gene>
    <name evidence="20" type="ORF">QTP70_004832</name>
</gene>
<dbReference type="SMART" id="SM00043">
    <property type="entry name" value="CY"/>
    <property type="match status" value="1"/>
</dbReference>
<dbReference type="FunFam" id="1.10.287.2250:FF:000001">
    <property type="entry name" value="Cathepsin F"/>
    <property type="match status" value="1"/>
</dbReference>
<keyword evidence="10" id="KW-0325">Glycoprotein</keyword>
<keyword evidence="8" id="KW-0865">Zymogen</keyword>
<dbReference type="EC" id="3.4.22.41" evidence="14"/>
<dbReference type="Proteomes" id="UP001274896">
    <property type="component" value="Unassembled WGS sequence"/>
</dbReference>
<dbReference type="Gene3D" id="3.10.450.10">
    <property type="match status" value="1"/>
</dbReference>
<dbReference type="Gene3D" id="3.90.70.10">
    <property type="entry name" value="Cysteine proteinases"/>
    <property type="match status" value="1"/>
</dbReference>
<evidence type="ECO:0000256" key="4">
    <source>
        <dbReference type="ARBA" id="ARBA00022670"/>
    </source>
</evidence>
<dbReference type="AlphaFoldDB" id="A0AAE0V4F2"/>
<dbReference type="Gene3D" id="1.10.287.2250">
    <property type="match status" value="1"/>
</dbReference>
<dbReference type="FunFam" id="3.90.70.10:FF:000050">
    <property type="entry name" value="Cathepsin F"/>
    <property type="match status" value="1"/>
</dbReference>
<feature type="domain" description="Peptidase C1A papain C-terminal" evidence="18">
    <location>
        <begin position="259"/>
        <end position="470"/>
    </location>
</feature>
<evidence type="ECO:0000256" key="2">
    <source>
        <dbReference type="ARBA" id="ARBA00008455"/>
    </source>
</evidence>
<feature type="domain" description="Cystatin" evidence="17">
    <location>
        <begin position="34"/>
        <end position="137"/>
    </location>
</feature>
<evidence type="ECO:0000259" key="18">
    <source>
        <dbReference type="SMART" id="SM00645"/>
    </source>
</evidence>
<feature type="chain" id="PRO_5041920232" description="Cathepsin F" evidence="16">
    <location>
        <begin position="25"/>
        <end position="472"/>
    </location>
</feature>
<evidence type="ECO:0000313" key="20">
    <source>
        <dbReference type="EMBL" id="KAK3535173.1"/>
    </source>
</evidence>
<dbReference type="InterPro" id="IPR025660">
    <property type="entry name" value="Pept_his_AS"/>
</dbReference>
<organism evidence="20 21">
    <name type="scientific">Hemibagrus guttatus</name>
    <dbReference type="NCBI Taxonomy" id="175788"/>
    <lineage>
        <taxon>Eukaryota</taxon>
        <taxon>Metazoa</taxon>
        <taxon>Chordata</taxon>
        <taxon>Craniata</taxon>
        <taxon>Vertebrata</taxon>
        <taxon>Euteleostomi</taxon>
        <taxon>Actinopterygii</taxon>
        <taxon>Neopterygii</taxon>
        <taxon>Teleostei</taxon>
        <taxon>Ostariophysi</taxon>
        <taxon>Siluriformes</taxon>
        <taxon>Bagridae</taxon>
        <taxon>Hemibagrus</taxon>
    </lineage>
</organism>
<feature type="domain" description="Cathepsin propeptide inhibitor" evidence="19">
    <location>
        <begin position="174"/>
        <end position="231"/>
    </location>
</feature>
<evidence type="ECO:0000256" key="14">
    <source>
        <dbReference type="ARBA" id="ARBA00066465"/>
    </source>
</evidence>
<dbReference type="GO" id="GO:0012505">
    <property type="term" value="C:endomembrane system"/>
    <property type="evidence" value="ECO:0007669"/>
    <property type="project" value="UniProtKB-ARBA"/>
</dbReference>
<dbReference type="InterPro" id="IPR038765">
    <property type="entry name" value="Papain-like_cys_pep_sf"/>
</dbReference>
<dbReference type="InterPro" id="IPR013201">
    <property type="entry name" value="Prot_inhib_I29"/>
</dbReference>
<evidence type="ECO:0000313" key="21">
    <source>
        <dbReference type="Proteomes" id="UP001274896"/>
    </source>
</evidence>
<dbReference type="GO" id="GO:0070013">
    <property type="term" value="C:intracellular organelle lumen"/>
    <property type="evidence" value="ECO:0007669"/>
    <property type="project" value="UniProtKB-ARBA"/>
</dbReference>
<dbReference type="InterPro" id="IPR039417">
    <property type="entry name" value="Peptidase_C1A_papain-like"/>
</dbReference>
<accession>A0AAE0V4F2</accession>
<dbReference type="GO" id="GO:0006508">
    <property type="term" value="P:proteolysis"/>
    <property type="evidence" value="ECO:0007669"/>
    <property type="project" value="UniProtKB-KW"/>
</dbReference>
<evidence type="ECO:0000256" key="15">
    <source>
        <dbReference type="ARBA" id="ARBA00072051"/>
    </source>
</evidence>
<dbReference type="InterPro" id="IPR013128">
    <property type="entry name" value="Peptidase_C1A"/>
</dbReference>
<evidence type="ECO:0000256" key="5">
    <source>
        <dbReference type="ARBA" id="ARBA00022729"/>
    </source>
</evidence>
<dbReference type="SMART" id="SM00848">
    <property type="entry name" value="Inhibitor_I29"/>
    <property type="match status" value="1"/>
</dbReference>
<name>A0AAE0V4F2_9TELE</name>
<evidence type="ECO:0000256" key="6">
    <source>
        <dbReference type="ARBA" id="ARBA00022801"/>
    </source>
</evidence>
<dbReference type="InterPro" id="IPR000169">
    <property type="entry name" value="Pept_cys_AS"/>
</dbReference>
<dbReference type="PANTHER" id="PTHR12411">
    <property type="entry name" value="CYSTEINE PROTEASE FAMILY C1-RELATED"/>
    <property type="match status" value="1"/>
</dbReference>
<dbReference type="SMART" id="SM00645">
    <property type="entry name" value="Pept_C1"/>
    <property type="match status" value="1"/>
</dbReference>
<proteinExistence type="inferred from homology"/>
<evidence type="ECO:0000256" key="13">
    <source>
        <dbReference type="ARBA" id="ARBA00056907"/>
    </source>
</evidence>
<evidence type="ECO:0000256" key="3">
    <source>
        <dbReference type="ARBA" id="ARBA00009403"/>
    </source>
</evidence>
<sequence>MDLSLSRCFVLAVCVCAAVSVVSGDDGDVGHTAGANGAPVRLSDSDPGLLKALKFAEERYNMQSNGMHIRRVSKIISATRQLVKGMRYSITAEIGRTQCKKSAELHVIEDCEFFQESHKQKVSKPGCRRELMKSDDNNNNHYNNNVPKETKNIVRVPLSRDKPNQETVDLLMQFKDFMVKYNRTYASQEDAEKRLGIFQQNLKTAQTLQALDQGTAEYGVTKFSDLTEDEFRMMYLNPMLSQWSLQKQMKPAAPVSKAAPDSWDWRDHGAVSSVKNQGFCGSCWAFSVTGNIEGQWFKKTGQLLSLSEQELVDCDKLDQACGGGLPSNAYEAIENLGGLETEADYSYSGHKQKCEFSSGKVAVYINSSVELPKDENDIAAWMAENGPVSAALNAFAMQFYRKGVSHPLKILCNPWMIDHAVLLVGYGERSGVPFWAIKNSWGEDYGEQGYYYLYRGSNLCGINKMCSSAVVN</sequence>
<dbReference type="InterPro" id="IPR000010">
    <property type="entry name" value="Cystatin_dom"/>
</dbReference>
<dbReference type="CDD" id="cd00042">
    <property type="entry name" value="CY"/>
    <property type="match status" value="1"/>
</dbReference>
<evidence type="ECO:0000259" key="17">
    <source>
        <dbReference type="SMART" id="SM00043"/>
    </source>
</evidence>
<evidence type="ECO:0000256" key="1">
    <source>
        <dbReference type="ARBA" id="ARBA00004371"/>
    </source>
</evidence>
<evidence type="ECO:0000256" key="11">
    <source>
        <dbReference type="ARBA" id="ARBA00023228"/>
    </source>
</evidence>
<dbReference type="SUPFAM" id="SSF54001">
    <property type="entry name" value="Cysteine proteinases"/>
    <property type="match status" value="1"/>
</dbReference>
<comment type="function">
    <text evidence="13">Thiol protease which is believed to participate in intracellular degradation and turnover of proteins. Has also been implicated in tumor invasion and metastasis.</text>
</comment>
<keyword evidence="6" id="KW-0378">Hydrolase</keyword>
<dbReference type="Pfam" id="PF00031">
    <property type="entry name" value="Cystatin"/>
    <property type="match status" value="1"/>
</dbReference>
<dbReference type="SUPFAM" id="SSF54403">
    <property type="entry name" value="Cystatin/monellin"/>
    <property type="match status" value="1"/>
</dbReference>
<comment type="caution">
    <text evidence="20">The sequence shown here is derived from an EMBL/GenBank/DDBJ whole genome shotgun (WGS) entry which is preliminary data.</text>
</comment>
<dbReference type="Pfam" id="PF08246">
    <property type="entry name" value="Inhibitor_I29"/>
    <property type="match status" value="1"/>
</dbReference>
<feature type="signal peptide" evidence="16">
    <location>
        <begin position="1"/>
        <end position="24"/>
    </location>
</feature>
<keyword evidence="9" id="KW-1015">Disulfide bond</keyword>
<comment type="similarity">
    <text evidence="3">Belongs to the cystatin family.</text>
</comment>
<comment type="subcellular location">
    <subcellularLocation>
        <location evidence="1">Lysosome</location>
    </subcellularLocation>
</comment>
<keyword evidence="4" id="KW-0645">Protease</keyword>
<dbReference type="InterPro" id="IPR000668">
    <property type="entry name" value="Peptidase_C1A_C"/>
</dbReference>
<reference evidence="20" key="1">
    <citation type="submission" date="2023-06" db="EMBL/GenBank/DDBJ databases">
        <title>Male Hemibagrus guttatus genome.</title>
        <authorList>
            <person name="Bian C."/>
        </authorList>
    </citation>
    <scope>NUCLEOTIDE SEQUENCE</scope>
    <source>
        <strain evidence="20">Male_cb2023</strain>
        <tissue evidence="20">Muscle</tissue>
    </source>
</reference>
<keyword evidence="21" id="KW-1185">Reference proteome</keyword>
<comment type="catalytic activity">
    <reaction evidence="12">
        <text>The recombinant enzyme cleaves synthetic substrates with Phe and Leu (better than Val) in P2, with high specificity constant (kcat/Km) comparable to that of cathepsin L.</text>
        <dbReference type="EC" id="3.4.22.41"/>
    </reaction>
</comment>
<dbReference type="FunFam" id="3.10.450.10:FF:000004">
    <property type="entry name" value="Cystatin C"/>
    <property type="match status" value="1"/>
</dbReference>
<evidence type="ECO:0000256" key="8">
    <source>
        <dbReference type="ARBA" id="ARBA00023145"/>
    </source>
</evidence>
<evidence type="ECO:0000259" key="19">
    <source>
        <dbReference type="SMART" id="SM00848"/>
    </source>
</evidence>
<evidence type="ECO:0000256" key="9">
    <source>
        <dbReference type="ARBA" id="ARBA00023157"/>
    </source>
</evidence>
<keyword evidence="11" id="KW-0458">Lysosome</keyword>
<evidence type="ECO:0000256" key="16">
    <source>
        <dbReference type="SAM" id="SignalP"/>
    </source>
</evidence>